<evidence type="ECO:0000256" key="2">
    <source>
        <dbReference type="SAM" id="Phobius"/>
    </source>
</evidence>
<accession>A0A6H2EIK2</accession>
<keyword evidence="5" id="KW-1185">Reference proteome</keyword>
<dbReference type="EMBL" id="CP050804">
    <property type="protein sequence ID" value="QJC21146.1"/>
    <property type="molecule type" value="Genomic_DNA"/>
</dbReference>
<protein>
    <submittedName>
        <fullName evidence="4">FHA domain-containing protein</fullName>
    </submittedName>
</protein>
<evidence type="ECO:0000256" key="1">
    <source>
        <dbReference type="ARBA" id="ARBA00022553"/>
    </source>
</evidence>
<sequence length="152" mass="16619">MSALVVTLLRFGFLAIIWLLIIFMLVTIRNDIFGTTIRERSRKITTSRPPRADSSPSTPRHLVVVRGPLTGTAIPLGASAITVGRSPDCALVLDDGYASSRHARFYSEGNQWVIEDLNSTNGTWVGTQKIVSPVQLEIGTPVVIGKTTMELR</sequence>
<evidence type="ECO:0000313" key="4">
    <source>
        <dbReference type="EMBL" id="QJC21146.1"/>
    </source>
</evidence>
<dbReference type="SMART" id="SM00240">
    <property type="entry name" value="FHA"/>
    <property type="match status" value="1"/>
</dbReference>
<evidence type="ECO:0000259" key="3">
    <source>
        <dbReference type="PROSITE" id="PS50006"/>
    </source>
</evidence>
<organism evidence="4 5">
    <name type="scientific">Arcanobacterium buesumense</name>
    <dbReference type="NCBI Taxonomy" id="2722751"/>
    <lineage>
        <taxon>Bacteria</taxon>
        <taxon>Bacillati</taxon>
        <taxon>Actinomycetota</taxon>
        <taxon>Actinomycetes</taxon>
        <taxon>Actinomycetales</taxon>
        <taxon>Actinomycetaceae</taxon>
        <taxon>Arcanobacterium</taxon>
    </lineage>
</organism>
<dbReference type="PANTHER" id="PTHR23308">
    <property type="entry name" value="NUCLEAR INHIBITOR OF PROTEIN PHOSPHATASE-1"/>
    <property type="match status" value="1"/>
</dbReference>
<keyword evidence="2" id="KW-1133">Transmembrane helix</keyword>
<feature type="domain" description="FHA" evidence="3">
    <location>
        <begin position="81"/>
        <end position="130"/>
    </location>
</feature>
<dbReference type="SUPFAM" id="SSF49879">
    <property type="entry name" value="SMAD/FHA domain"/>
    <property type="match status" value="1"/>
</dbReference>
<keyword evidence="2" id="KW-0812">Transmembrane</keyword>
<keyword evidence="1" id="KW-0597">Phosphoprotein</keyword>
<dbReference type="InterPro" id="IPR000253">
    <property type="entry name" value="FHA_dom"/>
</dbReference>
<dbReference type="RefSeq" id="WP_168917088.1">
    <property type="nucleotide sequence ID" value="NZ_CP050804.1"/>
</dbReference>
<dbReference type="Pfam" id="PF00498">
    <property type="entry name" value="FHA"/>
    <property type="match status" value="1"/>
</dbReference>
<gene>
    <name evidence="4" type="ORF">HC352_00500</name>
</gene>
<dbReference type="KEGG" id="arca:HC352_00500"/>
<name>A0A6H2EIK2_9ACTO</name>
<reference evidence="4 5" key="1">
    <citation type="submission" date="2020-03" db="EMBL/GenBank/DDBJ databases">
        <title>Complete genome of Arcanobacterium buesumensis sp. nov. strain 2701.</title>
        <authorList>
            <person name="Borowiak M."/>
            <person name="Alssahen M."/>
            <person name="Laemmler C."/>
            <person name="Malorny B."/>
            <person name="Hassan A."/>
            <person name="Prenger-Berninghoff E."/>
            <person name="Ploetz M."/>
            <person name="Abdulmawjood A."/>
        </authorList>
    </citation>
    <scope>NUCLEOTIDE SEQUENCE [LARGE SCALE GENOMIC DNA]</scope>
    <source>
        <strain evidence="4 5">2701</strain>
    </source>
</reference>
<dbReference type="Gene3D" id="2.60.200.20">
    <property type="match status" value="1"/>
</dbReference>
<dbReference type="AlphaFoldDB" id="A0A6H2EIK2"/>
<dbReference type="PROSITE" id="PS50006">
    <property type="entry name" value="FHA_DOMAIN"/>
    <property type="match status" value="1"/>
</dbReference>
<dbReference type="InterPro" id="IPR008984">
    <property type="entry name" value="SMAD_FHA_dom_sf"/>
</dbReference>
<feature type="transmembrane region" description="Helical" evidence="2">
    <location>
        <begin position="6"/>
        <end position="28"/>
    </location>
</feature>
<keyword evidence="2" id="KW-0472">Membrane</keyword>
<evidence type="ECO:0000313" key="5">
    <source>
        <dbReference type="Proteomes" id="UP000502298"/>
    </source>
</evidence>
<dbReference type="Proteomes" id="UP000502298">
    <property type="component" value="Chromosome"/>
</dbReference>
<dbReference type="InterPro" id="IPR050923">
    <property type="entry name" value="Cell_Proc_Reg/RNA_Proc"/>
</dbReference>
<proteinExistence type="predicted"/>